<dbReference type="AlphaFoldDB" id="A0A9D4LJE9"/>
<keyword evidence="2" id="KW-1185">Reference proteome</keyword>
<reference evidence="1" key="2">
    <citation type="submission" date="2020-11" db="EMBL/GenBank/DDBJ databases">
        <authorList>
            <person name="McCartney M.A."/>
            <person name="Auch B."/>
            <person name="Kono T."/>
            <person name="Mallez S."/>
            <person name="Becker A."/>
            <person name="Gohl D.M."/>
            <person name="Silverstein K.A.T."/>
            <person name="Koren S."/>
            <person name="Bechman K.B."/>
            <person name="Herman A."/>
            <person name="Abrahante J.E."/>
            <person name="Garbe J."/>
        </authorList>
    </citation>
    <scope>NUCLEOTIDE SEQUENCE</scope>
    <source>
        <strain evidence="1">Duluth1</strain>
        <tissue evidence="1">Whole animal</tissue>
    </source>
</reference>
<name>A0A9D4LJE9_DREPO</name>
<protein>
    <recommendedName>
        <fullName evidence="3">SGNH hydrolase-type esterase domain-containing protein</fullName>
    </recommendedName>
</protein>
<accession>A0A9D4LJE9</accession>
<dbReference type="Proteomes" id="UP000828390">
    <property type="component" value="Unassembled WGS sequence"/>
</dbReference>
<comment type="caution">
    <text evidence="1">The sequence shown here is derived from an EMBL/GenBank/DDBJ whole genome shotgun (WGS) entry which is preliminary data.</text>
</comment>
<dbReference type="SUPFAM" id="SSF52266">
    <property type="entry name" value="SGNH hydrolase"/>
    <property type="match status" value="1"/>
</dbReference>
<dbReference type="Gene3D" id="3.40.50.1110">
    <property type="entry name" value="SGNH hydrolase"/>
    <property type="match status" value="1"/>
</dbReference>
<evidence type="ECO:0000313" key="1">
    <source>
        <dbReference type="EMBL" id="KAH3859835.1"/>
    </source>
</evidence>
<sequence>MCAIQTGTRTLRTPAAKQIGWWGMRGMSWAQFRTSVESNVLLNKTPDIIFINLGSNDLRNMSSAKLRNIFKRELNYIRVALPYSLLVWIDILPRLNLSGAGESERWIDRKRKSINRWGRLHAAKFAKFELVSVPVDSDTPGFFRSDGVHLSDVGLELYLDCIRDVILKYS</sequence>
<dbReference type="InterPro" id="IPR001087">
    <property type="entry name" value="GDSL"/>
</dbReference>
<dbReference type="GO" id="GO:0016788">
    <property type="term" value="F:hydrolase activity, acting on ester bonds"/>
    <property type="evidence" value="ECO:0007669"/>
    <property type="project" value="InterPro"/>
</dbReference>
<evidence type="ECO:0008006" key="3">
    <source>
        <dbReference type="Google" id="ProtNLM"/>
    </source>
</evidence>
<proteinExistence type="predicted"/>
<dbReference type="InterPro" id="IPR036514">
    <property type="entry name" value="SGNH_hydro_sf"/>
</dbReference>
<evidence type="ECO:0000313" key="2">
    <source>
        <dbReference type="Proteomes" id="UP000828390"/>
    </source>
</evidence>
<organism evidence="1 2">
    <name type="scientific">Dreissena polymorpha</name>
    <name type="common">Zebra mussel</name>
    <name type="synonym">Mytilus polymorpha</name>
    <dbReference type="NCBI Taxonomy" id="45954"/>
    <lineage>
        <taxon>Eukaryota</taxon>
        <taxon>Metazoa</taxon>
        <taxon>Spiralia</taxon>
        <taxon>Lophotrochozoa</taxon>
        <taxon>Mollusca</taxon>
        <taxon>Bivalvia</taxon>
        <taxon>Autobranchia</taxon>
        <taxon>Heteroconchia</taxon>
        <taxon>Euheterodonta</taxon>
        <taxon>Imparidentia</taxon>
        <taxon>Neoheterodontei</taxon>
        <taxon>Myida</taxon>
        <taxon>Dreissenoidea</taxon>
        <taxon>Dreissenidae</taxon>
        <taxon>Dreissena</taxon>
    </lineage>
</organism>
<gene>
    <name evidence="1" type="ORF">DPMN_102656</name>
</gene>
<dbReference type="Pfam" id="PF00657">
    <property type="entry name" value="Lipase_GDSL"/>
    <property type="match status" value="1"/>
</dbReference>
<reference evidence="1" key="1">
    <citation type="journal article" date="2019" name="bioRxiv">
        <title>The Genome of the Zebra Mussel, Dreissena polymorpha: A Resource for Invasive Species Research.</title>
        <authorList>
            <person name="McCartney M.A."/>
            <person name="Auch B."/>
            <person name="Kono T."/>
            <person name="Mallez S."/>
            <person name="Zhang Y."/>
            <person name="Obille A."/>
            <person name="Becker A."/>
            <person name="Abrahante J.E."/>
            <person name="Garbe J."/>
            <person name="Badalamenti J.P."/>
            <person name="Herman A."/>
            <person name="Mangelson H."/>
            <person name="Liachko I."/>
            <person name="Sullivan S."/>
            <person name="Sone E.D."/>
            <person name="Koren S."/>
            <person name="Silverstein K.A.T."/>
            <person name="Beckman K.B."/>
            <person name="Gohl D.M."/>
        </authorList>
    </citation>
    <scope>NUCLEOTIDE SEQUENCE</scope>
    <source>
        <strain evidence="1">Duluth1</strain>
        <tissue evidence="1">Whole animal</tissue>
    </source>
</reference>
<dbReference type="EMBL" id="JAIWYP010000003">
    <property type="protein sequence ID" value="KAH3859835.1"/>
    <property type="molecule type" value="Genomic_DNA"/>
</dbReference>